<feature type="transmembrane region" description="Helical" evidence="1">
    <location>
        <begin position="861"/>
        <end position="879"/>
    </location>
</feature>
<sequence length="1023" mass="112000">MSGGRFNLSALAVRERSITLFLIILITVAGILSFFELGRAEDPPFTVKQMTIISAWPGATAQEMQDQVAEPLEKRMQELKWYDRSETYTRPGLAFTMLSLQDSTPPSQVQEEFYQARKKLGDEAKNLPAGVIGPMVNDEFSDVTFALFALKAKGEPQRLLVRDAETLRQQILHVPGVKKVNIIGEQAERIFVSFSHDRLATLGISPQDIFSVLNSQNVLTPAGSIDTHGPQVFIRLDGAFDKLEKIRQTPIVVQGRTLQLSDIATVERGYEDPATFMIRNQGEPALLLGIVMRDGWNGLDLGKALDAETAKINQGMPLGMTLTKVTDQSVNISSAVDEFMIKFFVALLVVMVVCFVSMGWRVGVVVAAAVPLTLAIVFVVMEASGKNFDRITLGSLILALGLLVDDAIIAIEMMVVKMEEGYDRIKASAYAWSHTAAPMLAGTLVTAVGFMPNGFAQSTAGEYTSNMFWIVGIALIASWVVAVVFTPYLGVKMLPKIKTVEGGHAAIYNTRHYNRFRRLLNRVIARKWIVAGTVIAIFTVAILGMGLVKKQFFPTSDRPEVLVEVQMPYGTAIEQTSATTAKIEAWLRKQKEAKIITSYIGQGSPRFYLAMAPELPDPSFAKIVVLTDSQEAREALKFRLREAAAGGLAPEARVRVTQLVFGPYSPYPVAYRVMGPDPTRLREIADQVEKVMQASPMMRTVNTDWGPRVPALHFTLNQDRLQAVGLTSNAVAQQLQFLLSGVPITSVREDIRSVQVMGRAAGDIRLDPAKIAGFTLVGSSGQRIPLSQIGEVEVQMEDPVLRRRDRTPTITVRGDIAENLQPPDVSTAMTKALQPVIDKLPAGYRIEQAGSIEESGKATQAMAPLFPIMIAMTLLIIILQVRSMSAMVMVFLTAPLGLVGVVPTLLLFNQPFGINALVGLIALSGILMRNTLILIGQIHHNEQEGLAPFDAVVEATVQRARPVLLTAMAAILAFIPLTHSVFWGTLAYTLIGGTFGGTIITLVFLPAMYAIWFRIRPDNQPSQ</sequence>
<dbReference type="Proteomes" id="UP000699865">
    <property type="component" value="Unassembled WGS sequence"/>
</dbReference>
<keyword evidence="1" id="KW-0812">Transmembrane</keyword>
<evidence type="ECO:0000313" key="2">
    <source>
        <dbReference type="EMBL" id="MBU9835584.1"/>
    </source>
</evidence>
<feature type="transmembrane region" description="Helical" evidence="1">
    <location>
        <begin position="963"/>
        <end position="982"/>
    </location>
</feature>
<dbReference type="PANTHER" id="PTHR32063">
    <property type="match status" value="1"/>
</dbReference>
<accession>A0ABS6L157</accession>
<feature type="transmembrane region" description="Helical" evidence="1">
    <location>
        <begin position="436"/>
        <end position="455"/>
    </location>
</feature>
<evidence type="ECO:0000256" key="1">
    <source>
        <dbReference type="SAM" id="Phobius"/>
    </source>
</evidence>
<dbReference type="InterPro" id="IPR001036">
    <property type="entry name" value="Acrflvin-R"/>
</dbReference>
<dbReference type="PANTHER" id="PTHR32063:SF18">
    <property type="entry name" value="CATION EFFLUX SYSTEM PROTEIN"/>
    <property type="match status" value="1"/>
</dbReference>
<keyword evidence="3" id="KW-1185">Reference proteome</keyword>
<evidence type="ECO:0000313" key="3">
    <source>
        <dbReference type="Proteomes" id="UP000699865"/>
    </source>
</evidence>
<dbReference type="Pfam" id="PF00873">
    <property type="entry name" value="ACR_tran"/>
    <property type="match status" value="1"/>
</dbReference>
<dbReference type="RefSeq" id="WP_217138414.1">
    <property type="nucleotide sequence ID" value="NZ_JAFMOU010000067.1"/>
</dbReference>
<keyword evidence="1" id="KW-1133">Transmembrane helix</keyword>
<name>A0ABS6L157_9GAMM</name>
<keyword evidence="1" id="KW-0472">Membrane</keyword>
<feature type="transmembrane region" description="Helical" evidence="1">
    <location>
        <begin position="467"/>
        <end position="489"/>
    </location>
</feature>
<feature type="transmembrane region" description="Helical" evidence="1">
    <location>
        <begin position="528"/>
        <end position="548"/>
    </location>
</feature>
<feature type="transmembrane region" description="Helical" evidence="1">
    <location>
        <begin position="914"/>
        <end position="935"/>
    </location>
</feature>
<comment type="caution">
    <text evidence="2">The sequence shown here is derived from an EMBL/GenBank/DDBJ whole genome shotgun (WGS) entry which is preliminary data.</text>
</comment>
<feature type="transmembrane region" description="Helical" evidence="1">
    <location>
        <begin position="886"/>
        <end position="908"/>
    </location>
</feature>
<gene>
    <name evidence="2" type="ORF">J1786_12305</name>
</gene>
<organism evidence="2 3">
    <name type="scientific">Rahnella perminowiae</name>
    <dbReference type="NCBI Taxonomy" id="2816244"/>
    <lineage>
        <taxon>Bacteria</taxon>
        <taxon>Pseudomonadati</taxon>
        <taxon>Pseudomonadota</taxon>
        <taxon>Gammaproteobacteria</taxon>
        <taxon>Enterobacterales</taxon>
        <taxon>Yersiniaceae</taxon>
        <taxon>Rahnella</taxon>
    </lineage>
</organism>
<dbReference type="EMBL" id="JAFMOU010000067">
    <property type="protein sequence ID" value="MBU9835584.1"/>
    <property type="molecule type" value="Genomic_DNA"/>
</dbReference>
<proteinExistence type="predicted"/>
<feature type="transmembrane region" description="Helical" evidence="1">
    <location>
        <begin position="988"/>
        <end position="1013"/>
    </location>
</feature>
<feature type="transmembrane region" description="Helical" evidence="1">
    <location>
        <begin position="20"/>
        <end position="38"/>
    </location>
</feature>
<feature type="transmembrane region" description="Helical" evidence="1">
    <location>
        <begin position="339"/>
        <end position="356"/>
    </location>
</feature>
<feature type="transmembrane region" description="Helical" evidence="1">
    <location>
        <begin position="363"/>
        <end position="381"/>
    </location>
</feature>
<reference evidence="2 3" key="1">
    <citation type="submission" date="2021-03" db="EMBL/GenBank/DDBJ databases">
        <title>Five novel Rahnella species.</title>
        <authorList>
            <person name="Brady C."/>
            <person name="Asselin J."/>
            <person name="Beer S."/>
            <person name="Bruberg M.B."/>
            <person name="Crampton B."/>
            <person name="Venter S."/>
            <person name="Arnold D."/>
            <person name="Denman S."/>
        </authorList>
    </citation>
    <scope>NUCLEOTIDE SEQUENCE [LARGE SCALE GENOMIC DNA]</scope>
    <source>
        <strain evidence="2 3">L72c</strain>
    </source>
</reference>
<protein>
    <submittedName>
        <fullName evidence="2">Efflux RND transporter permease subunit</fullName>
    </submittedName>
</protein>
<feature type="transmembrane region" description="Helical" evidence="1">
    <location>
        <begin position="393"/>
        <end position="415"/>
    </location>
</feature>